<feature type="domain" description="CYTH" evidence="1">
    <location>
        <begin position="4"/>
        <end position="200"/>
    </location>
</feature>
<dbReference type="GO" id="GO:0046872">
    <property type="term" value="F:metal ion binding"/>
    <property type="evidence" value="ECO:0007669"/>
    <property type="project" value="TreeGrafter"/>
</dbReference>
<dbReference type="PANTHER" id="PTHR39569:SF1">
    <property type="entry name" value="INORGANIC TRIPHOSPHATASE"/>
    <property type="match status" value="1"/>
</dbReference>
<dbReference type="InterPro" id="IPR033469">
    <property type="entry name" value="CYTH-like_dom_sf"/>
</dbReference>
<dbReference type="EMBL" id="CP157484">
    <property type="protein sequence ID" value="XBO39508.1"/>
    <property type="molecule type" value="Genomic_DNA"/>
</dbReference>
<dbReference type="RefSeq" id="WP_406856353.1">
    <property type="nucleotide sequence ID" value="NZ_CP157484.1"/>
</dbReference>
<accession>A0AAU7JGH2</accession>
<dbReference type="InterPro" id="IPR023577">
    <property type="entry name" value="CYTH_domain"/>
</dbReference>
<dbReference type="SMART" id="SM01118">
    <property type="entry name" value="CYTH"/>
    <property type="match status" value="1"/>
</dbReference>
<dbReference type="AlphaFoldDB" id="A0AAU7JGH2"/>
<gene>
    <name evidence="3" type="ORF">ABEG18_01595</name>
</gene>
<dbReference type="GO" id="GO:0050355">
    <property type="term" value="F:inorganic triphosphate phosphatase activity"/>
    <property type="evidence" value="ECO:0007669"/>
    <property type="project" value="InterPro"/>
</dbReference>
<organism evidence="3">
    <name type="scientific">Alsobacter sp. KACC 23698</name>
    <dbReference type="NCBI Taxonomy" id="3149229"/>
    <lineage>
        <taxon>Bacteria</taxon>
        <taxon>Pseudomonadati</taxon>
        <taxon>Pseudomonadota</taxon>
        <taxon>Alphaproteobacteria</taxon>
        <taxon>Hyphomicrobiales</taxon>
        <taxon>Alsobacteraceae</taxon>
        <taxon>Alsobacter</taxon>
    </lineage>
</organism>
<dbReference type="InterPro" id="IPR007899">
    <property type="entry name" value="CHAD_dom"/>
</dbReference>
<dbReference type="Pfam" id="PF01928">
    <property type="entry name" value="CYTH"/>
    <property type="match status" value="1"/>
</dbReference>
<dbReference type="PANTHER" id="PTHR39569">
    <property type="entry name" value="INORGANIC TRIPHOSPHATASE"/>
    <property type="match status" value="1"/>
</dbReference>
<dbReference type="InterPro" id="IPR039013">
    <property type="entry name" value="YgiF"/>
</dbReference>
<dbReference type="CDD" id="cd07756">
    <property type="entry name" value="CYTH-like_Pase_CHAD"/>
    <property type="match status" value="1"/>
</dbReference>
<proteinExistence type="predicted"/>
<dbReference type="SMART" id="SM00880">
    <property type="entry name" value="CHAD"/>
    <property type="match status" value="1"/>
</dbReference>
<sequence>MTPNTEIELKFLLRPGRMDALLRAPALLAAGDPQISNLRAVYFDTPDLALRRKGVVLRLRHDGRRTVQTVKSAGTALGRGEWESVVAGDQPDLAAAKGSPAEILLDKSRIRNELRPVFTVEVERRTLLLERDGSLVEAALDTGVIRAGDEEHALCELELELKRGSPEALFAAAREIAPHGRGVLSFTSKSERGYRLLRGELGAPRKKPAFDVCETMSAGEAAFHIGQRCAAALFDNCELLLATRDVEALHQARVSARRLRAFWSLFGPVLDGAHGDAPEEGLKWISGLLGEARDLDVFLAETLPAARNAHPDAAGFDGLERAISDRRDASYDALEQALESERFLAMSLDLARALAADGLDAGMRSRPVLDVVRGALDRRLRKVLKQGDDLAALDADERHRVRIRAKKLRYMVEPFEGLAPRKDFKRLLEGLNDLQDELGAMNDVRVSAALMTGLAQDAAGIHDPRTLFAAGLIAAAPAAGAHTLLKGAQAAHDGLRRVTPFWSA</sequence>
<dbReference type="Gene3D" id="1.40.20.10">
    <property type="entry name" value="CHAD domain"/>
    <property type="match status" value="1"/>
</dbReference>
<dbReference type="Gene3D" id="2.40.320.10">
    <property type="entry name" value="Hypothetical Protein Pfu-838710-001"/>
    <property type="match status" value="1"/>
</dbReference>
<dbReference type="PROSITE" id="PS51707">
    <property type="entry name" value="CYTH"/>
    <property type="match status" value="1"/>
</dbReference>
<dbReference type="InterPro" id="IPR038186">
    <property type="entry name" value="CHAD_dom_sf"/>
</dbReference>
<dbReference type="Pfam" id="PF05235">
    <property type="entry name" value="CHAD"/>
    <property type="match status" value="1"/>
</dbReference>
<evidence type="ECO:0000259" key="1">
    <source>
        <dbReference type="PROSITE" id="PS51707"/>
    </source>
</evidence>
<evidence type="ECO:0000259" key="2">
    <source>
        <dbReference type="PROSITE" id="PS51708"/>
    </source>
</evidence>
<evidence type="ECO:0000313" key="3">
    <source>
        <dbReference type="EMBL" id="XBO39508.1"/>
    </source>
</evidence>
<dbReference type="SUPFAM" id="SSF55154">
    <property type="entry name" value="CYTH-like phosphatases"/>
    <property type="match status" value="1"/>
</dbReference>
<reference evidence="3" key="1">
    <citation type="submission" date="2024-05" db="EMBL/GenBank/DDBJ databases">
        <authorList>
            <person name="Kim S."/>
            <person name="Heo J."/>
            <person name="Choi H."/>
            <person name="Choi Y."/>
            <person name="Kwon S.-W."/>
            <person name="Kim Y."/>
        </authorList>
    </citation>
    <scope>NUCLEOTIDE SEQUENCE</scope>
    <source>
        <strain evidence="3">KACC 23698</strain>
    </source>
</reference>
<protein>
    <submittedName>
        <fullName evidence="3">CHAD domain-containing protein</fullName>
    </submittedName>
</protein>
<feature type="domain" description="CHAD" evidence="2">
    <location>
        <begin position="215"/>
        <end position="496"/>
    </location>
</feature>
<name>A0AAU7JGH2_9HYPH</name>
<dbReference type="PROSITE" id="PS51708">
    <property type="entry name" value="CHAD"/>
    <property type="match status" value="1"/>
</dbReference>